<sequence length="94" mass="10448">MRPPDDDVFQRRWQLSDLGESISQLLNLLVADKRCLSDVDGAFEQVKHDAFHLPIIAFLDSSAVPLCSLLALDALDGFEKVLYGPDRVAILVSH</sequence>
<accession>A0A9N9XWQ3</accession>
<evidence type="ECO:0000313" key="2">
    <source>
        <dbReference type="Proteomes" id="UP000754883"/>
    </source>
</evidence>
<keyword evidence="2" id="KW-1185">Reference proteome</keyword>
<protein>
    <submittedName>
        <fullName evidence="1">Uncharacterized protein</fullName>
    </submittedName>
</protein>
<proteinExistence type="predicted"/>
<reference evidence="1" key="1">
    <citation type="submission" date="2021-10" db="EMBL/GenBank/DDBJ databases">
        <authorList>
            <person name="Piombo E."/>
        </authorList>
    </citation>
    <scope>NUCLEOTIDE SEQUENCE</scope>
</reference>
<organism evidence="1 2">
    <name type="scientific">Clonostachys byssicola</name>
    <dbReference type="NCBI Taxonomy" id="160290"/>
    <lineage>
        <taxon>Eukaryota</taxon>
        <taxon>Fungi</taxon>
        <taxon>Dikarya</taxon>
        <taxon>Ascomycota</taxon>
        <taxon>Pezizomycotina</taxon>
        <taxon>Sordariomycetes</taxon>
        <taxon>Hypocreomycetidae</taxon>
        <taxon>Hypocreales</taxon>
        <taxon>Bionectriaceae</taxon>
        <taxon>Clonostachys</taxon>
    </lineage>
</organism>
<name>A0A9N9XWQ3_9HYPO</name>
<dbReference type="Proteomes" id="UP000754883">
    <property type="component" value="Unassembled WGS sequence"/>
</dbReference>
<dbReference type="EMBL" id="CABFNO020001331">
    <property type="protein sequence ID" value="CAG9982113.1"/>
    <property type="molecule type" value="Genomic_DNA"/>
</dbReference>
<gene>
    <name evidence="1" type="ORF">CBYS24578_00018666</name>
</gene>
<comment type="caution">
    <text evidence="1">The sequence shown here is derived from an EMBL/GenBank/DDBJ whole genome shotgun (WGS) entry which is preliminary data.</text>
</comment>
<dbReference type="AlphaFoldDB" id="A0A9N9XWQ3"/>
<evidence type="ECO:0000313" key="1">
    <source>
        <dbReference type="EMBL" id="CAG9982113.1"/>
    </source>
</evidence>